<keyword evidence="15" id="KW-0234">DNA repair</keyword>
<comment type="cofactor">
    <cofactor evidence="1">
        <name>Zn(2+)</name>
        <dbReference type="ChEBI" id="CHEBI:29105"/>
    </cofactor>
</comment>
<keyword evidence="10 21" id="KW-0378">Hydrolase</keyword>
<dbReference type="InterPro" id="IPR032284">
    <property type="entry name" value="RecQ_Zn-bd"/>
</dbReference>
<dbReference type="PROSITE" id="PS51192">
    <property type="entry name" value="HELICASE_ATP_BIND_1"/>
    <property type="match status" value="1"/>
</dbReference>
<dbReference type="GO" id="GO:0003677">
    <property type="term" value="F:DNA binding"/>
    <property type="evidence" value="ECO:0007669"/>
    <property type="project" value="UniProtKB-KW"/>
</dbReference>
<feature type="compositionally biased region" description="Basic and acidic residues" evidence="22">
    <location>
        <begin position="465"/>
        <end position="478"/>
    </location>
</feature>
<evidence type="ECO:0000313" key="26">
    <source>
        <dbReference type="Proteomes" id="UP000076420"/>
    </source>
</evidence>
<dbReference type="GO" id="GO:0005737">
    <property type="term" value="C:cytoplasm"/>
    <property type="evidence" value="ECO:0007669"/>
    <property type="project" value="TreeGrafter"/>
</dbReference>
<evidence type="ECO:0000256" key="14">
    <source>
        <dbReference type="ARBA" id="ARBA00023125"/>
    </source>
</evidence>
<evidence type="ECO:0000256" key="4">
    <source>
        <dbReference type="ARBA" id="ARBA00022553"/>
    </source>
</evidence>
<dbReference type="KEGG" id="bgt:106053605"/>
<dbReference type="GO" id="GO:0006260">
    <property type="term" value="P:DNA replication"/>
    <property type="evidence" value="ECO:0007669"/>
    <property type="project" value="UniProtKB-KW"/>
</dbReference>
<evidence type="ECO:0000256" key="19">
    <source>
        <dbReference type="ARBA" id="ARBA00034617"/>
    </source>
</evidence>
<dbReference type="Gene3D" id="3.40.50.300">
    <property type="entry name" value="P-loop containing nucleotide triphosphate hydrolases"/>
    <property type="match status" value="2"/>
</dbReference>
<dbReference type="GO" id="GO:0010605">
    <property type="term" value="P:negative regulation of macromolecule metabolic process"/>
    <property type="evidence" value="ECO:0007669"/>
    <property type="project" value="UniProtKB-ARBA"/>
</dbReference>
<evidence type="ECO:0000256" key="21">
    <source>
        <dbReference type="RuleBase" id="RU364117"/>
    </source>
</evidence>
<feature type="compositionally biased region" description="Polar residues" evidence="22">
    <location>
        <begin position="771"/>
        <end position="784"/>
    </location>
</feature>
<dbReference type="GO" id="GO:0009378">
    <property type="term" value="F:four-way junction helicase activity"/>
    <property type="evidence" value="ECO:0007669"/>
    <property type="project" value="TreeGrafter"/>
</dbReference>
<dbReference type="AlphaFoldDB" id="A0A2C9K6Z1"/>
<dbReference type="Pfam" id="PF00270">
    <property type="entry name" value="DEAD"/>
    <property type="match status" value="1"/>
</dbReference>
<dbReference type="PROSITE" id="PS51194">
    <property type="entry name" value="HELICASE_CTER"/>
    <property type="match status" value="1"/>
</dbReference>
<evidence type="ECO:0000256" key="13">
    <source>
        <dbReference type="ARBA" id="ARBA00022840"/>
    </source>
</evidence>
<evidence type="ECO:0000256" key="18">
    <source>
        <dbReference type="ARBA" id="ARBA00023306"/>
    </source>
</evidence>
<evidence type="ECO:0000313" key="25">
    <source>
        <dbReference type="EnsemblMetazoa" id="BGLB014245-PB"/>
    </source>
</evidence>
<evidence type="ECO:0000256" key="11">
    <source>
        <dbReference type="ARBA" id="ARBA00022806"/>
    </source>
</evidence>
<dbReference type="VEuPathDB" id="VectorBase:BGLAX_047408"/>
<keyword evidence="5" id="KW-0132">Cell division</keyword>
<accession>A0A2C9K6Z1</accession>
<feature type="compositionally biased region" description="Basic and acidic residues" evidence="22">
    <location>
        <begin position="889"/>
        <end position="914"/>
    </location>
</feature>
<evidence type="ECO:0000256" key="2">
    <source>
        <dbReference type="ARBA" id="ARBA00004642"/>
    </source>
</evidence>
<reference evidence="25" key="1">
    <citation type="submission" date="2020-05" db="UniProtKB">
        <authorList>
            <consortium name="EnsemblMetazoa"/>
        </authorList>
    </citation>
    <scope>IDENTIFICATION</scope>
    <source>
        <strain evidence="25">BB02</strain>
    </source>
</reference>
<dbReference type="GO" id="GO:0046872">
    <property type="term" value="F:metal ion binding"/>
    <property type="evidence" value="ECO:0007669"/>
    <property type="project" value="UniProtKB-KW"/>
</dbReference>
<dbReference type="GO" id="GO:0016887">
    <property type="term" value="F:ATP hydrolysis activity"/>
    <property type="evidence" value="ECO:0007669"/>
    <property type="project" value="RHEA"/>
</dbReference>
<dbReference type="Pfam" id="PF16124">
    <property type="entry name" value="RecQ_Zn_bind"/>
    <property type="match status" value="1"/>
</dbReference>
<dbReference type="Proteomes" id="UP000076420">
    <property type="component" value="Unassembled WGS sequence"/>
</dbReference>
<evidence type="ECO:0000256" key="6">
    <source>
        <dbReference type="ARBA" id="ARBA00022705"/>
    </source>
</evidence>
<evidence type="ECO:0000256" key="17">
    <source>
        <dbReference type="ARBA" id="ARBA00023242"/>
    </source>
</evidence>
<keyword evidence="11 21" id="KW-0347">Helicase</keyword>
<feature type="compositionally biased region" description="Basic and acidic residues" evidence="22">
    <location>
        <begin position="486"/>
        <end position="497"/>
    </location>
</feature>
<proteinExistence type="inferred from homology"/>
<evidence type="ECO:0000259" key="24">
    <source>
        <dbReference type="PROSITE" id="PS51194"/>
    </source>
</evidence>
<dbReference type="GO" id="GO:0051301">
    <property type="term" value="P:cell division"/>
    <property type="evidence" value="ECO:0007669"/>
    <property type="project" value="UniProtKB-KW"/>
</dbReference>
<keyword evidence="13 21" id="KW-0067">ATP-binding</keyword>
<comment type="catalytic activity">
    <reaction evidence="19 21">
        <text>Couples ATP hydrolysis with the unwinding of duplex DNA by translocating in the 3'-5' direction.</text>
        <dbReference type="EC" id="5.6.2.4"/>
    </reaction>
</comment>
<organism evidence="25 26">
    <name type="scientific">Biomphalaria glabrata</name>
    <name type="common">Bloodfluke planorb</name>
    <name type="synonym">Freshwater snail</name>
    <dbReference type="NCBI Taxonomy" id="6526"/>
    <lineage>
        <taxon>Eukaryota</taxon>
        <taxon>Metazoa</taxon>
        <taxon>Spiralia</taxon>
        <taxon>Lophotrochozoa</taxon>
        <taxon>Mollusca</taxon>
        <taxon>Gastropoda</taxon>
        <taxon>Heterobranchia</taxon>
        <taxon>Euthyneura</taxon>
        <taxon>Panpulmonata</taxon>
        <taxon>Hygrophila</taxon>
        <taxon>Lymnaeoidea</taxon>
        <taxon>Planorbidae</taxon>
        <taxon>Biomphalaria</taxon>
    </lineage>
</organism>
<evidence type="ECO:0000256" key="15">
    <source>
        <dbReference type="ARBA" id="ARBA00023204"/>
    </source>
</evidence>
<dbReference type="CDD" id="cd18794">
    <property type="entry name" value="SF2_C_RecQ"/>
    <property type="match status" value="1"/>
</dbReference>
<keyword evidence="6" id="KW-0235">DNA replication</keyword>
<dbReference type="GO" id="GO:0005524">
    <property type="term" value="F:ATP binding"/>
    <property type="evidence" value="ECO:0007669"/>
    <property type="project" value="UniProtKB-KW"/>
</dbReference>
<dbReference type="OrthoDB" id="10261556at2759"/>
<evidence type="ECO:0000256" key="5">
    <source>
        <dbReference type="ARBA" id="ARBA00022618"/>
    </source>
</evidence>
<protein>
    <recommendedName>
        <fullName evidence="21">ATP-dependent DNA helicase</fullName>
        <ecNumber evidence="21">5.6.2.4</ecNumber>
    </recommendedName>
</protein>
<dbReference type="STRING" id="6526.A0A2C9K6Z1"/>
<feature type="region of interest" description="Disordered" evidence="22">
    <location>
        <begin position="766"/>
        <end position="789"/>
    </location>
</feature>
<evidence type="ECO:0000256" key="16">
    <source>
        <dbReference type="ARBA" id="ARBA00023235"/>
    </source>
</evidence>
<evidence type="ECO:0000256" key="10">
    <source>
        <dbReference type="ARBA" id="ARBA00022801"/>
    </source>
</evidence>
<feature type="region of interest" description="Disordered" evidence="22">
    <location>
        <begin position="883"/>
        <end position="915"/>
    </location>
</feature>
<dbReference type="Gene3D" id="6.10.250.2460">
    <property type="match status" value="1"/>
</dbReference>
<evidence type="ECO:0000256" key="9">
    <source>
        <dbReference type="ARBA" id="ARBA00022763"/>
    </source>
</evidence>
<dbReference type="InterPro" id="IPR014001">
    <property type="entry name" value="Helicase_ATP-bd"/>
</dbReference>
<dbReference type="GO" id="GO:0045934">
    <property type="term" value="P:negative regulation of nucleobase-containing compound metabolic process"/>
    <property type="evidence" value="ECO:0007669"/>
    <property type="project" value="UniProtKB-ARBA"/>
</dbReference>
<dbReference type="InterPro" id="IPR001650">
    <property type="entry name" value="Helicase_C-like"/>
</dbReference>
<feature type="region of interest" description="Disordered" evidence="22">
    <location>
        <begin position="457"/>
        <end position="511"/>
    </location>
</feature>
<dbReference type="SMART" id="SM00487">
    <property type="entry name" value="DEXDc"/>
    <property type="match status" value="1"/>
</dbReference>
<dbReference type="EC" id="5.6.2.4" evidence="21"/>
<dbReference type="FunFam" id="3.40.50.300:FF:000444">
    <property type="entry name" value="ATP-dependent DNA helicase"/>
    <property type="match status" value="1"/>
</dbReference>
<dbReference type="PANTHER" id="PTHR13710:SF152">
    <property type="entry name" value="ATP-DEPENDENT DNA HELICASE Q5"/>
    <property type="match status" value="1"/>
</dbReference>
<dbReference type="SMART" id="SM00490">
    <property type="entry name" value="HELICc"/>
    <property type="match status" value="1"/>
</dbReference>
<evidence type="ECO:0000256" key="3">
    <source>
        <dbReference type="ARBA" id="ARBA00005446"/>
    </source>
</evidence>
<feature type="domain" description="Helicase ATP-binding" evidence="23">
    <location>
        <begin position="23"/>
        <end position="197"/>
    </location>
</feature>
<dbReference type="Pfam" id="PF00271">
    <property type="entry name" value="Helicase_C"/>
    <property type="match status" value="1"/>
</dbReference>
<dbReference type="GO" id="GO:0000724">
    <property type="term" value="P:double-strand break repair via homologous recombination"/>
    <property type="evidence" value="ECO:0007669"/>
    <property type="project" value="TreeGrafter"/>
</dbReference>
<dbReference type="PANTHER" id="PTHR13710">
    <property type="entry name" value="DNA HELICASE RECQ FAMILY MEMBER"/>
    <property type="match status" value="1"/>
</dbReference>
<keyword evidence="14" id="KW-0238">DNA-binding</keyword>
<dbReference type="PROSITE" id="PS00690">
    <property type="entry name" value="DEAH_ATP_HELICASE"/>
    <property type="match status" value="1"/>
</dbReference>
<evidence type="ECO:0000256" key="7">
    <source>
        <dbReference type="ARBA" id="ARBA00022723"/>
    </source>
</evidence>
<name>A0A2C9K6Z1_BIOGL</name>
<keyword evidence="9" id="KW-0227">DNA damage</keyword>
<evidence type="ECO:0000256" key="1">
    <source>
        <dbReference type="ARBA" id="ARBA00001947"/>
    </source>
</evidence>
<dbReference type="GO" id="GO:0005654">
    <property type="term" value="C:nucleoplasm"/>
    <property type="evidence" value="ECO:0007669"/>
    <property type="project" value="UniProtKB-SubCell"/>
</dbReference>
<keyword evidence="18" id="KW-0131">Cell cycle</keyword>
<evidence type="ECO:0000259" key="23">
    <source>
        <dbReference type="PROSITE" id="PS51192"/>
    </source>
</evidence>
<keyword evidence="8 21" id="KW-0547">Nucleotide-binding</keyword>
<evidence type="ECO:0000256" key="8">
    <source>
        <dbReference type="ARBA" id="ARBA00022741"/>
    </source>
</evidence>
<dbReference type="InterPro" id="IPR027417">
    <property type="entry name" value="P-loop_NTPase"/>
</dbReference>
<comment type="catalytic activity">
    <reaction evidence="20 21">
        <text>ATP + H2O = ADP + phosphate + H(+)</text>
        <dbReference type="Rhea" id="RHEA:13065"/>
        <dbReference type="ChEBI" id="CHEBI:15377"/>
        <dbReference type="ChEBI" id="CHEBI:15378"/>
        <dbReference type="ChEBI" id="CHEBI:30616"/>
        <dbReference type="ChEBI" id="CHEBI:43474"/>
        <dbReference type="ChEBI" id="CHEBI:456216"/>
    </reaction>
</comment>
<dbReference type="InterPro" id="IPR002464">
    <property type="entry name" value="DNA/RNA_helicase_DEAH_CS"/>
</dbReference>
<comment type="similarity">
    <text evidence="3 21">Belongs to the helicase family. RecQ subfamily.</text>
</comment>
<keyword evidence="4" id="KW-0597">Phosphoprotein</keyword>
<dbReference type="EnsemblMetazoa" id="BGLB014245-RB">
    <property type="protein sequence ID" value="BGLB014245-PB"/>
    <property type="gene ID" value="BGLB014245"/>
</dbReference>
<dbReference type="SUPFAM" id="SSF52540">
    <property type="entry name" value="P-loop containing nucleoside triphosphate hydrolases"/>
    <property type="match status" value="1"/>
</dbReference>
<evidence type="ECO:0000256" key="20">
    <source>
        <dbReference type="ARBA" id="ARBA00049360"/>
    </source>
</evidence>
<dbReference type="FunFam" id="3.40.50.300:FF:000614">
    <property type="entry name" value="ATP-dependent DNA helicase"/>
    <property type="match status" value="1"/>
</dbReference>
<dbReference type="InterPro" id="IPR011545">
    <property type="entry name" value="DEAD/DEAH_box_helicase_dom"/>
</dbReference>
<sequence>MALLHGVFKHKDFKSLTQKDAVKCVIKGKTDVYVSMPTGAGKSLCYQLPAVLADGITIVVSPLIALMQDQLEHLEKLGIRAETINSKLSSAERKRVTSELMSKQPKIKLLYITPEQAATEGFQTLVDSLFSRKKLSYFVVDEAHCVSQWGHDFRPDYLKLGEFRKRIPGVPCIALTATATAQVVSDIIHQLRLREPVSKFKTGSFRKNLYYEICMKDFLPDPYLDLFKFSLKCLGGPLEDEESWNDKGCGIVYCRTRDGCEEIASQLSRKGIPTKAYHAGLNGKVREEVQTDWMEGRVPVIAATISFGMGVDKHNVRFVAHWTMPKSMAGYYQESGRAGRDGKQSYCRLYYSQREKDTVAFLINTENNRPKKNLEHAKRQAKSAEDSFGALLGFCETTKCRHWSIASYFGDDKPDCDKGCDCCTDPKKVEMDLLNMQRGLFNTKMRSGVGGAMMVIDEDDPDMYEGGRRGAKRERESYEGSDEEGEYHREQNEAAKEKKARSSLISKEFEKRKGSKSDAVEKVEEFEPPSASCPLRDASSQRVSKLTVKTREHCFEMIEKALYENFITVFAQDETRIRRRDYEPRTQALDMEYQVFMSNKLAPVYKSSILKLVSEIGKLTQKKQPHSCFHFQEELSEKVNSSELVNIGDQSESGSCSISNGSPFLKDNQVAKKNSSMFQTASQLAASQRDASLKQTIQQGSILMQGFQTAASMLLKNVKTHPDTSPSTSFNAGKANSSTEKLDTLAIKNNIFSILFGDKLASHNSDCDTALSHSQDGSQASNDNVIDLTEPSDSTDCDNIFVHQSDSQNEIVTQKSISTKVVPKITYFFEKKNPVSPEESSIENEALFIDMEDSTKKTKPDHSDINQLAMQQTLDAYINPQKSAQAVSDKLEKPVKMDKPDRKDKPDKNGKPATEEAFIDDLVRYLYGTTQNH</sequence>
<comment type="subcellular location">
    <subcellularLocation>
        <location evidence="2">Nucleus</location>
        <location evidence="2">Nucleoplasm</location>
    </subcellularLocation>
</comment>
<keyword evidence="7" id="KW-0479">Metal-binding</keyword>
<evidence type="ECO:0000256" key="12">
    <source>
        <dbReference type="ARBA" id="ARBA00022833"/>
    </source>
</evidence>
<dbReference type="Gene3D" id="6.10.250.3140">
    <property type="match status" value="1"/>
</dbReference>
<dbReference type="InterPro" id="IPR004589">
    <property type="entry name" value="DNA_helicase_ATP-dep_RecQ"/>
</dbReference>
<feature type="domain" description="Helicase C-terminal" evidence="24">
    <location>
        <begin position="230"/>
        <end position="385"/>
    </location>
</feature>
<dbReference type="NCBIfam" id="TIGR00614">
    <property type="entry name" value="recQ_fam"/>
    <property type="match status" value="1"/>
</dbReference>
<keyword evidence="17 21" id="KW-0539">Nucleus</keyword>
<dbReference type="VEuPathDB" id="VectorBase:BGLB014245"/>
<gene>
    <name evidence="25" type="primary">106053605</name>
</gene>
<keyword evidence="16" id="KW-0413">Isomerase</keyword>
<dbReference type="GO" id="GO:0043138">
    <property type="term" value="F:3'-5' DNA helicase activity"/>
    <property type="evidence" value="ECO:0007669"/>
    <property type="project" value="UniProtKB-EC"/>
</dbReference>
<keyword evidence="12" id="KW-0862">Zinc</keyword>
<evidence type="ECO:0000256" key="22">
    <source>
        <dbReference type="SAM" id="MobiDB-lite"/>
    </source>
</evidence>
<dbReference type="GO" id="GO:0005694">
    <property type="term" value="C:chromosome"/>
    <property type="evidence" value="ECO:0007669"/>
    <property type="project" value="TreeGrafter"/>
</dbReference>